<dbReference type="InterPro" id="IPR029057">
    <property type="entry name" value="PRTase-like"/>
</dbReference>
<evidence type="ECO:0000256" key="1">
    <source>
        <dbReference type="ARBA" id="ARBA00008007"/>
    </source>
</evidence>
<comment type="similarity">
    <text evidence="1">Belongs to the ComF/GntX family.</text>
</comment>
<gene>
    <name evidence="2" type="ORF">PQ472_08685</name>
</gene>
<dbReference type="InterPro" id="IPR000836">
    <property type="entry name" value="PRTase_dom"/>
</dbReference>
<sequence>MRDLIHQYKIGGDYRLRDCFSGDIQRFKKHGWVYVPLTTERAHFHERGFDTVLGLFGQLPLQTWLVKDATDEPQSRKNRAGRLRTPQSFRCIAPEQRLRRVQTICLLDDLYTTGRTMRHAAAALRLSGFTGQIVSRTLIR</sequence>
<protein>
    <submittedName>
        <fullName evidence="2">ComF family protein</fullName>
    </submittedName>
</protein>
<dbReference type="SUPFAM" id="SSF53271">
    <property type="entry name" value="PRTase-like"/>
    <property type="match status" value="1"/>
</dbReference>
<accession>A0ABY7WSQ4</accession>
<dbReference type="CDD" id="cd06223">
    <property type="entry name" value="PRTases_typeI"/>
    <property type="match status" value="1"/>
</dbReference>
<evidence type="ECO:0000313" key="3">
    <source>
        <dbReference type="Proteomes" id="UP001220377"/>
    </source>
</evidence>
<dbReference type="EMBL" id="CP117884">
    <property type="protein sequence ID" value="WDF81996.1"/>
    <property type="molecule type" value="Genomic_DNA"/>
</dbReference>
<dbReference type="RefSeq" id="WP_274259151.1">
    <property type="nucleotide sequence ID" value="NZ_CP117884.1"/>
</dbReference>
<organism evidence="2 3">
    <name type="scientific">Lacticaseibacillus pabuli</name>
    <dbReference type="NCBI Taxonomy" id="3025672"/>
    <lineage>
        <taxon>Bacteria</taxon>
        <taxon>Bacillati</taxon>
        <taxon>Bacillota</taxon>
        <taxon>Bacilli</taxon>
        <taxon>Lactobacillales</taxon>
        <taxon>Lactobacillaceae</taxon>
        <taxon>Lacticaseibacillus</taxon>
    </lineage>
</organism>
<name>A0ABY7WSQ4_9LACO</name>
<proteinExistence type="inferred from homology"/>
<evidence type="ECO:0000313" key="2">
    <source>
        <dbReference type="EMBL" id="WDF81996.1"/>
    </source>
</evidence>
<keyword evidence="3" id="KW-1185">Reference proteome</keyword>
<dbReference type="Gene3D" id="3.40.50.2020">
    <property type="match status" value="1"/>
</dbReference>
<reference evidence="2 3" key="1">
    <citation type="submission" date="2023-02" db="EMBL/GenBank/DDBJ databases">
        <title>Genome sequence of Lacticaseibacillus sp. KACC 23028.</title>
        <authorList>
            <person name="Kim S."/>
            <person name="Heo J."/>
            <person name="Kwon S.-W."/>
        </authorList>
    </citation>
    <scope>NUCLEOTIDE SEQUENCE [LARGE SCALE GENOMIC DNA]</scope>
    <source>
        <strain evidence="2 3">KACC 23028</strain>
    </source>
</reference>
<dbReference type="Proteomes" id="UP001220377">
    <property type="component" value="Chromosome"/>
</dbReference>
<dbReference type="InterPro" id="IPR051910">
    <property type="entry name" value="ComF/GntX_DNA_util-trans"/>
</dbReference>
<dbReference type="PANTHER" id="PTHR47505">
    <property type="entry name" value="DNA UTILIZATION PROTEIN YHGH"/>
    <property type="match status" value="1"/>
</dbReference>
<dbReference type="PANTHER" id="PTHR47505:SF1">
    <property type="entry name" value="DNA UTILIZATION PROTEIN YHGH"/>
    <property type="match status" value="1"/>
</dbReference>